<evidence type="ECO:0000313" key="2">
    <source>
        <dbReference type="Proteomes" id="UP000481109"/>
    </source>
</evidence>
<evidence type="ECO:0000313" key="1">
    <source>
        <dbReference type="EMBL" id="NGO76210.1"/>
    </source>
</evidence>
<dbReference type="EMBL" id="JAAKZW010000030">
    <property type="protein sequence ID" value="NGO76210.1"/>
    <property type="molecule type" value="Genomic_DNA"/>
</dbReference>
<dbReference type="AlphaFoldDB" id="A0A6G4XH85"/>
<name>A0A6G4XH85_9ACTN</name>
<dbReference type="Proteomes" id="UP000481109">
    <property type="component" value="Unassembled WGS sequence"/>
</dbReference>
<reference evidence="1 2" key="1">
    <citation type="submission" date="2020-02" db="EMBL/GenBank/DDBJ databases">
        <title>Whole-genome analyses of novel actinobacteria.</title>
        <authorList>
            <person name="Sahin N."/>
            <person name="Tokatli A."/>
        </authorList>
    </citation>
    <scope>NUCLEOTIDE SEQUENCE [LARGE SCALE GENOMIC DNA]</scope>
    <source>
        <strain evidence="1 2">YC504</strain>
    </source>
</reference>
<proteinExistence type="predicted"/>
<keyword evidence="2" id="KW-1185">Reference proteome</keyword>
<accession>A0A6G4XH85</accession>
<sequence length="147" mass="16325">MAGFFVWFLAEAAREVDKAQEDPFRTTSKISCGKALTWAHGRLPDKARDQDCEYADWMDDLASGTFRMERAEVDAWIRDSWPAAEPGPSCTDADRCVHVEFVTADGVPAEGYASPTPDDVVQPVALTIEVVHEDGKTSLVRFRAWTS</sequence>
<gene>
    <name evidence="1" type="ORF">G6045_11105</name>
</gene>
<dbReference type="RefSeq" id="WP_165331715.1">
    <property type="nucleotide sequence ID" value="NZ_JAAKZW010000030.1"/>
</dbReference>
<protein>
    <submittedName>
        <fullName evidence="1">Uncharacterized protein</fullName>
    </submittedName>
</protein>
<comment type="caution">
    <text evidence="1">The sequence shown here is derived from an EMBL/GenBank/DDBJ whole genome shotgun (WGS) entry which is preliminary data.</text>
</comment>
<organism evidence="1 2">
    <name type="scientific">Streptomyces mesophilus</name>
    <dbReference type="NCBI Taxonomy" id="1775132"/>
    <lineage>
        <taxon>Bacteria</taxon>
        <taxon>Bacillati</taxon>
        <taxon>Actinomycetota</taxon>
        <taxon>Actinomycetes</taxon>
        <taxon>Kitasatosporales</taxon>
        <taxon>Streptomycetaceae</taxon>
        <taxon>Streptomyces</taxon>
    </lineage>
</organism>